<name>A0A9N9R498_9NEOP</name>
<feature type="chain" id="PRO_5040331726" evidence="1">
    <location>
        <begin position="26"/>
        <end position="125"/>
    </location>
</feature>
<reference evidence="2" key="2">
    <citation type="submission" date="2022-10" db="EMBL/GenBank/DDBJ databases">
        <authorList>
            <consortium name="ENA_rothamsted_submissions"/>
            <consortium name="culmorum"/>
            <person name="King R."/>
        </authorList>
    </citation>
    <scope>NUCLEOTIDE SEQUENCE</scope>
</reference>
<feature type="signal peptide" evidence="1">
    <location>
        <begin position="1"/>
        <end position="25"/>
    </location>
</feature>
<evidence type="ECO:0000313" key="2">
    <source>
        <dbReference type="EMBL" id="CAG9789009.1"/>
    </source>
</evidence>
<evidence type="ECO:0000313" key="3">
    <source>
        <dbReference type="Proteomes" id="UP001153714"/>
    </source>
</evidence>
<gene>
    <name evidence="2" type="ORF">DIATSA_LOCUS6777</name>
</gene>
<keyword evidence="1" id="KW-0732">Signal</keyword>
<accession>A0A9N9R498</accession>
<organism evidence="2 3">
    <name type="scientific">Diatraea saccharalis</name>
    <name type="common">sugarcane borer</name>
    <dbReference type="NCBI Taxonomy" id="40085"/>
    <lineage>
        <taxon>Eukaryota</taxon>
        <taxon>Metazoa</taxon>
        <taxon>Ecdysozoa</taxon>
        <taxon>Arthropoda</taxon>
        <taxon>Hexapoda</taxon>
        <taxon>Insecta</taxon>
        <taxon>Pterygota</taxon>
        <taxon>Neoptera</taxon>
        <taxon>Endopterygota</taxon>
        <taxon>Lepidoptera</taxon>
        <taxon>Glossata</taxon>
        <taxon>Ditrysia</taxon>
        <taxon>Pyraloidea</taxon>
        <taxon>Crambidae</taxon>
        <taxon>Crambinae</taxon>
        <taxon>Diatraea</taxon>
    </lineage>
</organism>
<dbReference type="Proteomes" id="UP001153714">
    <property type="component" value="Chromosome 2"/>
</dbReference>
<reference evidence="2" key="1">
    <citation type="submission" date="2021-12" db="EMBL/GenBank/DDBJ databases">
        <authorList>
            <person name="King R."/>
        </authorList>
    </citation>
    <scope>NUCLEOTIDE SEQUENCE</scope>
</reference>
<dbReference type="EMBL" id="OU893333">
    <property type="protein sequence ID" value="CAG9789009.1"/>
    <property type="molecule type" value="Genomic_DNA"/>
</dbReference>
<proteinExistence type="predicted"/>
<protein>
    <submittedName>
        <fullName evidence="2">Uncharacterized protein</fullName>
    </submittedName>
</protein>
<keyword evidence="3" id="KW-1185">Reference proteome</keyword>
<evidence type="ECO:0000256" key="1">
    <source>
        <dbReference type="SAM" id="SignalP"/>
    </source>
</evidence>
<dbReference type="OrthoDB" id="413404at2759"/>
<dbReference type="AlphaFoldDB" id="A0A9N9R498"/>
<sequence>MVYKKNTKQLNYSLILTILLKLTEAIQSLHYPIPKIIFILCESTKMLINIEIFDLPKKTTLTEADIKELAERNELLLREMERFNRMTRNVQRLVGAEVAVFKKPKEDLSPPEYIPSCYGKNHVLY</sequence>